<evidence type="ECO:0000256" key="1">
    <source>
        <dbReference type="ARBA" id="ARBA00023015"/>
    </source>
</evidence>
<dbReference type="PROSITE" id="PS00041">
    <property type="entry name" value="HTH_ARAC_FAMILY_1"/>
    <property type="match status" value="1"/>
</dbReference>
<dbReference type="PRINTS" id="PR00032">
    <property type="entry name" value="HTHARAC"/>
</dbReference>
<dbReference type="PROSITE" id="PS01124">
    <property type="entry name" value="HTH_ARAC_FAMILY_2"/>
    <property type="match status" value="1"/>
</dbReference>
<dbReference type="PANTHER" id="PTHR43280">
    <property type="entry name" value="ARAC-FAMILY TRANSCRIPTIONAL REGULATOR"/>
    <property type="match status" value="1"/>
</dbReference>
<dbReference type="InterPro" id="IPR018062">
    <property type="entry name" value="HTH_AraC-typ_CS"/>
</dbReference>
<keyword evidence="2" id="KW-0238">DNA-binding</keyword>
<dbReference type="SUPFAM" id="SSF51182">
    <property type="entry name" value="RmlC-like cupins"/>
    <property type="match status" value="1"/>
</dbReference>
<sequence length="290" mass="34270">MKIMHEQVSFAPRTMLKVKWDEFPHFTYPWHFHSEFEIVYVLKSSGRRFVADSVEPFQEGDITLMGSYLPHFWKSDVPGEAENASHVNAIVVQFHKDFFRDEINSYPEFHSINELLKRAARGIHFNKTSGEKIGRMLKRLLKLNGLERMLYFIKLMDTMSRTENYRILASKAYLLEEHKELNNRLDKIMHFINTNYQRKITQEEVATKIGMTTAAFCRYFKEKTGKGFIFFVNEMRIGYACKLLIENHLSISQICFECGFNNISNFNRMFKRQTGYTPGEYQQQFIKATV</sequence>
<feature type="domain" description="HTH araC/xylS-type" evidence="4">
    <location>
        <begin position="186"/>
        <end position="284"/>
    </location>
</feature>
<gene>
    <name evidence="5" type="ORF">AQPE_2912</name>
</gene>
<dbReference type="PANTHER" id="PTHR43280:SF34">
    <property type="entry name" value="ARAC-FAMILY TRANSCRIPTIONAL REGULATOR"/>
    <property type="match status" value="1"/>
</dbReference>
<dbReference type="Gene3D" id="2.60.120.10">
    <property type="entry name" value="Jelly Rolls"/>
    <property type="match status" value="1"/>
</dbReference>
<evidence type="ECO:0000259" key="4">
    <source>
        <dbReference type="PROSITE" id="PS01124"/>
    </source>
</evidence>
<dbReference type="Proteomes" id="UP001193389">
    <property type="component" value="Chromosome"/>
</dbReference>
<evidence type="ECO:0000256" key="3">
    <source>
        <dbReference type="ARBA" id="ARBA00023163"/>
    </source>
</evidence>
<dbReference type="GO" id="GO:0043565">
    <property type="term" value="F:sequence-specific DNA binding"/>
    <property type="evidence" value="ECO:0007669"/>
    <property type="project" value="InterPro"/>
</dbReference>
<dbReference type="Pfam" id="PF12833">
    <property type="entry name" value="HTH_18"/>
    <property type="match status" value="1"/>
</dbReference>
<reference evidence="5" key="1">
    <citation type="journal article" date="2020" name="Int. J. Syst. Evol. Microbiol.">
        <title>Aquipluma nitroreducens gen. nov. sp. nov., a novel facultatively anaerobic bacterium isolated from a freshwater lake.</title>
        <authorList>
            <person name="Watanabe M."/>
            <person name="Kojima H."/>
            <person name="Fukui M."/>
        </authorList>
    </citation>
    <scope>NUCLEOTIDE SEQUENCE</scope>
    <source>
        <strain evidence="5">MeG22</strain>
    </source>
</reference>
<dbReference type="InterPro" id="IPR020449">
    <property type="entry name" value="Tscrpt_reg_AraC-type_HTH"/>
</dbReference>
<dbReference type="Gene3D" id="1.10.10.60">
    <property type="entry name" value="Homeodomain-like"/>
    <property type="match status" value="2"/>
</dbReference>
<dbReference type="SMART" id="SM00342">
    <property type="entry name" value="HTH_ARAC"/>
    <property type="match status" value="1"/>
</dbReference>
<dbReference type="InterPro" id="IPR011051">
    <property type="entry name" value="RmlC_Cupin_sf"/>
</dbReference>
<dbReference type="InterPro" id="IPR014710">
    <property type="entry name" value="RmlC-like_jellyroll"/>
</dbReference>
<proteinExistence type="predicted"/>
<evidence type="ECO:0000313" key="5">
    <source>
        <dbReference type="EMBL" id="BBE18747.1"/>
    </source>
</evidence>
<dbReference type="KEGG" id="anf:AQPE_2912"/>
<dbReference type="RefSeq" id="WP_318347054.1">
    <property type="nucleotide sequence ID" value="NZ_AP018694.1"/>
</dbReference>
<dbReference type="CDD" id="cd06976">
    <property type="entry name" value="cupin_MtlR-like_N"/>
    <property type="match status" value="1"/>
</dbReference>
<evidence type="ECO:0000256" key="2">
    <source>
        <dbReference type="ARBA" id="ARBA00023125"/>
    </source>
</evidence>
<keyword evidence="1" id="KW-0805">Transcription regulation</keyword>
<accession>A0A5K7SBD1</accession>
<dbReference type="SUPFAM" id="SSF46689">
    <property type="entry name" value="Homeodomain-like"/>
    <property type="match status" value="2"/>
</dbReference>
<dbReference type="EMBL" id="AP018694">
    <property type="protein sequence ID" value="BBE18747.1"/>
    <property type="molecule type" value="Genomic_DNA"/>
</dbReference>
<dbReference type="InterPro" id="IPR009057">
    <property type="entry name" value="Homeodomain-like_sf"/>
</dbReference>
<organism evidence="5 6">
    <name type="scientific">Aquipluma nitroreducens</name>
    <dbReference type="NCBI Taxonomy" id="2010828"/>
    <lineage>
        <taxon>Bacteria</taxon>
        <taxon>Pseudomonadati</taxon>
        <taxon>Bacteroidota</taxon>
        <taxon>Bacteroidia</taxon>
        <taxon>Marinilabiliales</taxon>
        <taxon>Prolixibacteraceae</taxon>
        <taxon>Aquipluma</taxon>
    </lineage>
</organism>
<evidence type="ECO:0000313" key="6">
    <source>
        <dbReference type="Proteomes" id="UP001193389"/>
    </source>
</evidence>
<keyword evidence="3" id="KW-0804">Transcription</keyword>
<name>A0A5K7SBD1_9BACT</name>
<dbReference type="GO" id="GO:0003700">
    <property type="term" value="F:DNA-binding transcription factor activity"/>
    <property type="evidence" value="ECO:0007669"/>
    <property type="project" value="InterPro"/>
</dbReference>
<protein>
    <submittedName>
        <fullName evidence="5">Transcriptional regulator</fullName>
    </submittedName>
</protein>
<dbReference type="InterPro" id="IPR018060">
    <property type="entry name" value="HTH_AraC"/>
</dbReference>
<dbReference type="AlphaFoldDB" id="A0A5K7SBD1"/>
<keyword evidence="6" id="KW-1185">Reference proteome</keyword>